<organism evidence="8 9">
    <name type="scientific">Ambrosiozyma monospora</name>
    <name type="common">Yeast</name>
    <name type="synonym">Endomycopsis monosporus</name>
    <dbReference type="NCBI Taxonomy" id="43982"/>
    <lineage>
        <taxon>Eukaryota</taxon>
        <taxon>Fungi</taxon>
        <taxon>Dikarya</taxon>
        <taxon>Ascomycota</taxon>
        <taxon>Saccharomycotina</taxon>
        <taxon>Pichiomycetes</taxon>
        <taxon>Pichiales</taxon>
        <taxon>Pichiaceae</taxon>
        <taxon>Ambrosiozyma</taxon>
    </lineage>
</organism>
<dbReference type="AlphaFoldDB" id="A0A9W7DCK5"/>
<sequence length="334" mass="38724">MSLKTKVQELCVNRFNFGFSYLPKHELLSKWRIADAIYIVLIWFLDAFFFENIEPYQRQFTINDITISHPFAEVERVSGDMLIKVTTLCPLVIIFAVTMILTPKKKKLYVFYVSVIGLYTSLGTCIFITDVLKNWIGRCRPDFLSRCEPDPSAQPDVLYFANEICTTNNTARLLDGFRTTPSGHSSMSFSSFGYSSFWLFGQLLVRHINGGAWRSIVALLPSLYAAYIALSRTQDYRHHFVDVTLGSILGILVGWWSYRRLFPPTDDPLCYVPYQLIEEKQHSEEYWSVRNRDFYDDDDGEVDGRDYLLSRYSHDLESQQHPSDLETSNLRAEI</sequence>
<evidence type="ECO:0000256" key="6">
    <source>
        <dbReference type="SAM" id="Phobius"/>
    </source>
</evidence>
<feature type="transmembrane region" description="Helical" evidence="6">
    <location>
        <begin position="108"/>
        <end position="129"/>
    </location>
</feature>
<comment type="subcellular location">
    <subcellularLocation>
        <location evidence="1">Membrane</location>
        <topology evidence="1">Multi-pass membrane protein</topology>
    </subcellularLocation>
</comment>
<feature type="domain" description="Phosphatidic acid phosphatase type 2/haloperoxidase" evidence="7">
    <location>
        <begin position="116"/>
        <end position="258"/>
    </location>
</feature>
<dbReference type="InterPro" id="IPR043216">
    <property type="entry name" value="PAP-like"/>
</dbReference>
<protein>
    <submittedName>
        <fullName evidence="8">Unnamed protein product</fullName>
    </submittedName>
</protein>
<evidence type="ECO:0000259" key="7">
    <source>
        <dbReference type="SMART" id="SM00014"/>
    </source>
</evidence>
<reference evidence="8" key="1">
    <citation type="submission" date="2023-04" db="EMBL/GenBank/DDBJ databases">
        <title>Ambrosiozyma monospora NBRC 1965.</title>
        <authorList>
            <person name="Ichikawa N."/>
            <person name="Sato H."/>
            <person name="Tonouchi N."/>
        </authorList>
    </citation>
    <scope>NUCLEOTIDE SEQUENCE</scope>
    <source>
        <strain evidence="8">NBRC 1965</strain>
    </source>
</reference>
<keyword evidence="4 6" id="KW-1133">Transmembrane helix</keyword>
<dbReference type="GO" id="GO:0046839">
    <property type="term" value="P:phospholipid dephosphorylation"/>
    <property type="evidence" value="ECO:0007669"/>
    <property type="project" value="TreeGrafter"/>
</dbReference>
<evidence type="ECO:0000313" key="8">
    <source>
        <dbReference type="EMBL" id="GMG20437.1"/>
    </source>
</evidence>
<proteinExistence type="inferred from homology"/>
<keyword evidence="3 6" id="KW-0812">Transmembrane</keyword>
<dbReference type="CDD" id="cd03390">
    <property type="entry name" value="PAP2_containing_1_like"/>
    <property type="match status" value="1"/>
</dbReference>
<feature type="transmembrane region" description="Helical" evidence="6">
    <location>
        <begin position="33"/>
        <end position="50"/>
    </location>
</feature>
<keyword evidence="5 6" id="KW-0472">Membrane</keyword>
<gene>
    <name evidence="8" type="ORF">Amon01_000123600</name>
</gene>
<comment type="similarity">
    <text evidence="2">Belongs to the PA-phosphatase related phosphoesterase family.</text>
</comment>
<dbReference type="EMBL" id="BSXU01000368">
    <property type="protein sequence ID" value="GMG20437.1"/>
    <property type="molecule type" value="Genomic_DNA"/>
</dbReference>
<dbReference type="SUPFAM" id="SSF48317">
    <property type="entry name" value="Acid phosphatase/Vanadium-dependent haloperoxidase"/>
    <property type="match status" value="1"/>
</dbReference>
<dbReference type="GO" id="GO:0008195">
    <property type="term" value="F:phosphatidate phosphatase activity"/>
    <property type="evidence" value="ECO:0007669"/>
    <property type="project" value="TreeGrafter"/>
</dbReference>
<dbReference type="GO" id="GO:0016020">
    <property type="term" value="C:membrane"/>
    <property type="evidence" value="ECO:0007669"/>
    <property type="project" value="UniProtKB-SubCell"/>
</dbReference>
<dbReference type="InterPro" id="IPR000326">
    <property type="entry name" value="PAP2/HPO"/>
</dbReference>
<dbReference type="PANTHER" id="PTHR10165">
    <property type="entry name" value="LIPID PHOSPHATE PHOSPHATASE"/>
    <property type="match status" value="1"/>
</dbReference>
<dbReference type="GO" id="GO:0006644">
    <property type="term" value="P:phospholipid metabolic process"/>
    <property type="evidence" value="ECO:0007669"/>
    <property type="project" value="InterPro"/>
</dbReference>
<keyword evidence="9" id="KW-1185">Reference proteome</keyword>
<evidence type="ECO:0000256" key="1">
    <source>
        <dbReference type="ARBA" id="ARBA00004141"/>
    </source>
</evidence>
<evidence type="ECO:0000313" key="9">
    <source>
        <dbReference type="Proteomes" id="UP001165063"/>
    </source>
</evidence>
<evidence type="ECO:0000256" key="5">
    <source>
        <dbReference type="ARBA" id="ARBA00023136"/>
    </source>
</evidence>
<dbReference type="Proteomes" id="UP001165063">
    <property type="component" value="Unassembled WGS sequence"/>
</dbReference>
<comment type="caution">
    <text evidence="8">The sequence shown here is derived from an EMBL/GenBank/DDBJ whole genome shotgun (WGS) entry which is preliminary data.</text>
</comment>
<dbReference type="Gene3D" id="1.20.144.10">
    <property type="entry name" value="Phosphatidic acid phosphatase type 2/haloperoxidase"/>
    <property type="match status" value="1"/>
</dbReference>
<evidence type="ECO:0000256" key="2">
    <source>
        <dbReference type="ARBA" id="ARBA00008816"/>
    </source>
</evidence>
<feature type="transmembrane region" description="Helical" evidence="6">
    <location>
        <begin position="81"/>
        <end position="101"/>
    </location>
</feature>
<dbReference type="SMART" id="SM00014">
    <property type="entry name" value="acidPPc"/>
    <property type="match status" value="1"/>
</dbReference>
<evidence type="ECO:0000256" key="4">
    <source>
        <dbReference type="ARBA" id="ARBA00022989"/>
    </source>
</evidence>
<dbReference type="InterPro" id="IPR036938">
    <property type="entry name" value="PAP2/HPO_sf"/>
</dbReference>
<accession>A0A9W7DCK5</accession>
<evidence type="ECO:0000256" key="3">
    <source>
        <dbReference type="ARBA" id="ARBA00022692"/>
    </source>
</evidence>
<dbReference type="OrthoDB" id="10030083at2759"/>
<name>A0A9W7DCK5_AMBMO</name>
<dbReference type="PANTHER" id="PTHR10165:SF35">
    <property type="entry name" value="RE23632P"/>
    <property type="match status" value="1"/>
</dbReference>
<dbReference type="Pfam" id="PF01569">
    <property type="entry name" value="PAP2"/>
    <property type="match status" value="1"/>
</dbReference>